<dbReference type="InterPro" id="IPR011051">
    <property type="entry name" value="RmlC_Cupin_sf"/>
</dbReference>
<protein>
    <submittedName>
        <fullName evidence="2">Cupin</fullName>
    </submittedName>
</protein>
<feature type="domain" description="Cupin type-2" evidence="1">
    <location>
        <begin position="35"/>
        <end position="102"/>
    </location>
</feature>
<keyword evidence="3" id="KW-1185">Reference proteome</keyword>
<proteinExistence type="predicted"/>
<dbReference type="EMBL" id="CP019630">
    <property type="protein sequence ID" value="AQQ04443.1"/>
    <property type="molecule type" value="Genomic_DNA"/>
</dbReference>
<evidence type="ECO:0000313" key="2">
    <source>
        <dbReference type="EMBL" id="AQQ04443.1"/>
    </source>
</evidence>
<dbReference type="InterPro" id="IPR014710">
    <property type="entry name" value="RmlC-like_jellyroll"/>
</dbReference>
<dbReference type="Proteomes" id="UP000188174">
    <property type="component" value="Chromosome"/>
</dbReference>
<dbReference type="SUPFAM" id="SSF51182">
    <property type="entry name" value="RmlC-like cupins"/>
    <property type="match status" value="1"/>
</dbReference>
<evidence type="ECO:0000259" key="1">
    <source>
        <dbReference type="Pfam" id="PF07883"/>
    </source>
</evidence>
<dbReference type="RefSeq" id="WP_077291456.1">
    <property type="nucleotide sequence ID" value="NZ_CP019630.1"/>
</dbReference>
<gene>
    <name evidence="2" type="ORF">B0E33_13320</name>
</gene>
<sequence length="122" mass="13830">MYTLVSTETAAHYNWGDNCDGWVLANSDPLLIIEEFMPAGTAEQRHYHSRARQFFYVLDGWLTMEIEGHLYKVPARQGIEIPPLVSHQARNDERSGVTFLVISTPTSRGDRTIAPPNQDQIT</sequence>
<dbReference type="Gene3D" id="2.60.120.10">
    <property type="entry name" value="Jelly Rolls"/>
    <property type="match status" value="1"/>
</dbReference>
<reference evidence="2 3" key="1">
    <citation type="submission" date="2017-02" db="EMBL/GenBank/DDBJ databases">
        <authorList>
            <person name="Jeong S."/>
        </authorList>
    </citation>
    <scope>NUCLEOTIDE SEQUENCE [LARGE SCALE GENOMIC DNA]</scope>
    <source>
        <strain evidence="2 3">RMAR6-6</strain>
    </source>
</reference>
<dbReference type="Pfam" id="PF07883">
    <property type="entry name" value="Cupin_2"/>
    <property type="match status" value="1"/>
</dbReference>
<dbReference type="InterPro" id="IPR013096">
    <property type="entry name" value="Cupin_2"/>
</dbReference>
<name>A0ABM6I266_9HYPH</name>
<accession>A0ABM6I266</accession>
<evidence type="ECO:0000313" key="3">
    <source>
        <dbReference type="Proteomes" id="UP000188174"/>
    </source>
</evidence>
<organism evidence="2 3">
    <name type="scientific">Roseibium algicola</name>
    <dbReference type="NCBI Taxonomy" id="2857014"/>
    <lineage>
        <taxon>Bacteria</taxon>
        <taxon>Pseudomonadati</taxon>
        <taxon>Pseudomonadota</taxon>
        <taxon>Alphaproteobacteria</taxon>
        <taxon>Hyphomicrobiales</taxon>
        <taxon>Stappiaceae</taxon>
        <taxon>Roseibium</taxon>
    </lineage>
</organism>